<comment type="caution">
    <text evidence="7">The sequence shown here is derived from an EMBL/GenBank/DDBJ whole genome shotgun (WGS) entry which is preliminary data.</text>
</comment>
<feature type="transmembrane region" description="Helical" evidence="6">
    <location>
        <begin position="103"/>
        <end position="122"/>
    </location>
</feature>
<evidence type="ECO:0000256" key="1">
    <source>
        <dbReference type="ARBA" id="ARBA00004141"/>
    </source>
</evidence>
<evidence type="ECO:0000256" key="4">
    <source>
        <dbReference type="ARBA" id="ARBA00022989"/>
    </source>
</evidence>
<comment type="similarity">
    <text evidence="2 6">Belongs to the peroxisomal membrane protein PXMP2/4 family.</text>
</comment>
<reference evidence="7 8" key="1">
    <citation type="submission" date="2019-06" db="EMBL/GenBank/DDBJ databases">
        <title>Genome Sequence of the Brown Rot Fungal Pathogen Monilinia laxa.</title>
        <authorList>
            <person name="De Miccolis Angelini R.M."/>
            <person name="Landi L."/>
            <person name="Abate D."/>
            <person name="Pollastro S."/>
            <person name="Romanazzi G."/>
            <person name="Faretra F."/>
        </authorList>
    </citation>
    <scope>NUCLEOTIDE SEQUENCE [LARGE SCALE GENOMIC DNA]</scope>
    <source>
        <strain evidence="7 8">Mlax316</strain>
    </source>
</reference>
<dbReference type="PANTHER" id="PTHR11266:SF80">
    <property type="entry name" value="PEROXISOMAL MEMBRANE PROTEIN 2"/>
    <property type="match status" value="1"/>
</dbReference>
<keyword evidence="3 6" id="KW-0812">Transmembrane</keyword>
<protein>
    <submittedName>
        <fullName evidence="7">Uncharacterized protein</fullName>
    </submittedName>
</protein>
<dbReference type="GO" id="GO:0005778">
    <property type="term" value="C:peroxisomal membrane"/>
    <property type="evidence" value="ECO:0007669"/>
    <property type="project" value="TreeGrafter"/>
</dbReference>
<evidence type="ECO:0000256" key="5">
    <source>
        <dbReference type="ARBA" id="ARBA00023136"/>
    </source>
</evidence>
<keyword evidence="8" id="KW-1185">Reference proteome</keyword>
<dbReference type="AlphaFoldDB" id="A0A5N6JZL3"/>
<proteinExistence type="inferred from homology"/>
<evidence type="ECO:0000313" key="8">
    <source>
        <dbReference type="Proteomes" id="UP000326757"/>
    </source>
</evidence>
<organism evidence="7 8">
    <name type="scientific">Monilinia laxa</name>
    <name type="common">Brown rot fungus</name>
    <name type="synonym">Sclerotinia laxa</name>
    <dbReference type="NCBI Taxonomy" id="61186"/>
    <lineage>
        <taxon>Eukaryota</taxon>
        <taxon>Fungi</taxon>
        <taxon>Dikarya</taxon>
        <taxon>Ascomycota</taxon>
        <taxon>Pezizomycotina</taxon>
        <taxon>Leotiomycetes</taxon>
        <taxon>Helotiales</taxon>
        <taxon>Sclerotiniaceae</taxon>
        <taxon>Monilinia</taxon>
    </lineage>
</organism>
<comment type="caution">
    <text evidence="6">Lacks conserved residue(s) required for the propagation of feature annotation.</text>
</comment>
<sequence length="244" mass="27090">MPSAIINTTIQSCVLSGISNIIAQFISAHQKNTTFTIDWIPVFQFILYSALSAPPNFYLQSLLEHLLPSKKRPHPQNIPEKSPQSAPSLSLTNTILKVLLDQTLLAVLNVLFFLISFSLFRGSTLPQALRYAQSRYWDMMKAGWKLWPVVSLSNFAVIKSVQGRALLGSLAGIGWNVYLGLVQGVLEGRPQGSFSTLMVPYSSNAVLISVVEFHRLIAKGQIAEYGESRRYSEAEHQEAHTAQD</sequence>
<dbReference type="PANTHER" id="PTHR11266">
    <property type="entry name" value="PEROXISOMAL MEMBRANE PROTEIN 2, PXMP2 MPV17"/>
    <property type="match status" value="1"/>
</dbReference>
<accession>A0A5N6JZL3</accession>
<name>A0A5N6JZL3_MONLA</name>
<keyword evidence="5 6" id="KW-0472">Membrane</keyword>
<dbReference type="EMBL" id="VIGI01000010">
    <property type="protein sequence ID" value="KAB8294958.1"/>
    <property type="molecule type" value="Genomic_DNA"/>
</dbReference>
<dbReference type="OrthoDB" id="10267969at2759"/>
<evidence type="ECO:0000313" key="7">
    <source>
        <dbReference type="EMBL" id="KAB8294958.1"/>
    </source>
</evidence>
<gene>
    <name evidence="7" type="ORF">EYC80_006911</name>
</gene>
<dbReference type="Pfam" id="PF04117">
    <property type="entry name" value="Mpv17_PMP22"/>
    <property type="match status" value="1"/>
</dbReference>
<comment type="subcellular location">
    <subcellularLocation>
        <location evidence="1">Membrane</location>
        <topology evidence="1">Multi-pass membrane protein</topology>
    </subcellularLocation>
</comment>
<evidence type="ECO:0000256" key="3">
    <source>
        <dbReference type="ARBA" id="ARBA00022692"/>
    </source>
</evidence>
<dbReference type="Proteomes" id="UP000326757">
    <property type="component" value="Unassembled WGS sequence"/>
</dbReference>
<evidence type="ECO:0000256" key="6">
    <source>
        <dbReference type="RuleBase" id="RU363053"/>
    </source>
</evidence>
<dbReference type="InterPro" id="IPR007248">
    <property type="entry name" value="Mpv17_PMP22"/>
</dbReference>
<evidence type="ECO:0000256" key="2">
    <source>
        <dbReference type="ARBA" id="ARBA00006824"/>
    </source>
</evidence>
<keyword evidence="4 6" id="KW-1133">Transmembrane helix</keyword>